<keyword evidence="2" id="KW-0732">Signal</keyword>
<name>A0A368GK54_ANCCA</name>
<dbReference type="AlphaFoldDB" id="A0A368GK54"/>
<evidence type="ECO:0000256" key="2">
    <source>
        <dbReference type="SAM" id="SignalP"/>
    </source>
</evidence>
<feature type="chain" id="PRO_5017074775" evidence="2">
    <location>
        <begin position="23"/>
        <end position="192"/>
    </location>
</feature>
<proteinExistence type="predicted"/>
<dbReference type="Proteomes" id="UP000252519">
    <property type="component" value="Unassembled WGS sequence"/>
</dbReference>
<comment type="caution">
    <text evidence="3">The sequence shown here is derived from an EMBL/GenBank/DDBJ whole genome shotgun (WGS) entry which is preliminary data.</text>
</comment>
<keyword evidence="4" id="KW-1185">Reference proteome</keyword>
<feature type="compositionally biased region" description="Basic and acidic residues" evidence="1">
    <location>
        <begin position="105"/>
        <end position="117"/>
    </location>
</feature>
<evidence type="ECO:0000313" key="4">
    <source>
        <dbReference type="Proteomes" id="UP000252519"/>
    </source>
</evidence>
<gene>
    <name evidence="3" type="ORF">ANCCAN_10639</name>
</gene>
<dbReference type="EMBL" id="JOJR01000159">
    <property type="protein sequence ID" value="RCN43375.1"/>
    <property type="molecule type" value="Genomic_DNA"/>
</dbReference>
<organism evidence="3 4">
    <name type="scientific">Ancylostoma caninum</name>
    <name type="common">Dog hookworm</name>
    <dbReference type="NCBI Taxonomy" id="29170"/>
    <lineage>
        <taxon>Eukaryota</taxon>
        <taxon>Metazoa</taxon>
        <taxon>Ecdysozoa</taxon>
        <taxon>Nematoda</taxon>
        <taxon>Chromadorea</taxon>
        <taxon>Rhabditida</taxon>
        <taxon>Rhabditina</taxon>
        <taxon>Rhabditomorpha</taxon>
        <taxon>Strongyloidea</taxon>
        <taxon>Ancylostomatidae</taxon>
        <taxon>Ancylostomatinae</taxon>
        <taxon>Ancylostoma</taxon>
    </lineage>
</organism>
<feature type="region of interest" description="Disordered" evidence="1">
    <location>
        <begin position="28"/>
        <end position="172"/>
    </location>
</feature>
<evidence type="ECO:0000256" key="1">
    <source>
        <dbReference type="SAM" id="MobiDB-lite"/>
    </source>
</evidence>
<reference evidence="3 4" key="1">
    <citation type="submission" date="2014-10" db="EMBL/GenBank/DDBJ databases">
        <title>Draft genome of the hookworm Ancylostoma caninum.</title>
        <authorList>
            <person name="Mitreva M."/>
        </authorList>
    </citation>
    <scope>NUCLEOTIDE SEQUENCE [LARGE SCALE GENOMIC DNA]</scope>
    <source>
        <strain evidence="3 4">Baltimore</strain>
    </source>
</reference>
<sequence>MRISFTNPALFFLLAALHDVSGFSVDKATNRTGSLPVNENAVDIPEKEERQSVANEDIERESSGDGAQNEPNDRAAKPSGEQSTDDHSDDVELSSTNSTLTPLPDEQKEPPSSEEKGNPPQSNPNGTNSSDNGESSAISDLLPLNTSHPNANEAAGNNSGTAKPNGLEDDENSSLTSTLAVISICLSFFLHL</sequence>
<accession>A0A368GK54</accession>
<protein>
    <submittedName>
        <fullName evidence="3">Uncharacterized protein</fullName>
    </submittedName>
</protein>
<evidence type="ECO:0000313" key="3">
    <source>
        <dbReference type="EMBL" id="RCN43375.1"/>
    </source>
</evidence>
<feature type="signal peptide" evidence="2">
    <location>
        <begin position="1"/>
        <end position="22"/>
    </location>
</feature>
<feature type="compositionally biased region" description="Polar residues" evidence="1">
    <location>
        <begin position="119"/>
        <end position="162"/>
    </location>
</feature>